<dbReference type="InterPro" id="IPR024072">
    <property type="entry name" value="DHFR-like_dom_sf"/>
</dbReference>
<gene>
    <name evidence="1" type="ORF">SAMN04487905_10919</name>
</gene>
<dbReference type="RefSeq" id="WP_211481377.1">
    <property type="nucleotide sequence ID" value="NZ_FNJR01000009.1"/>
</dbReference>
<dbReference type="STRING" id="405564.SAMN04487905_10919"/>
<evidence type="ECO:0000313" key="2">
    <source>
        <dbReference type="Proteomes" id="UP000199497"/>
    </source>
</evidence>
<organism evidence="1 2">
    <name type="scientific">Actinopolyspora xinjiangensis</name>
    <dbReference type="NCBI Taxonomy" id="405564"/>
    <lineage>
        <taxon>Bacteria</taxon>
        <taxon>Bacillati</taxon>
        <taxon>Actinomycetota</taxon>
        <taxon>Actinomycetes</taxon>
        <taxon>Actinopolysporales</taxon>
        <taxon>Actinopolysporaceae</taxon>
        <taxon>Actinopolyspora</taxon>
    </lineage>
</organism>
<protein>
    <submittedName>
        <fullName evidence="1">Uncharacterized protein</fullName>
    </submittedName>
</protein>
<reference evidence="2" key="1">
    <citation type="submission" date="2016-10" db="EMBL/GenBank/DDBJ databases">
        <authorList>
            <person name="Varghese N."/>
            <person name="Submissions S."/>
        </authorList>
    </citation>
    <scope>NUCLEOTIDE SEQUENCE [LARGE SCALE GENOMIC DNA]</scope>
    <source>
        <strain evidence="2">DSM 46732</strain>
    </source>
</reference>
<accession>A0A1H0VJK8</accession>
<proteinExistence type="predicted"/>
<dbReference type="EMBL" id="FNJR01000009">
    <property type="protein sequence ID" value="SDP78533.1"/>
    <property type="molecule type" value="Genomic_DNA"/>
</dbReference>
<evidence type="ECO:0000313" key="1">
    <source>
        <dbReference type="EMBL" id="SDP78533.1"/>
    </source>
</evidence>
<keyword evidence="2" id="KW-1185">Reference proteome</keyword>
<name>A0A1H0VJK8_9ACTN</name>
<sequence length="108" mass="12094">MEAIFADYPDIIPAPVRTALNTHPENKVFDTVVEGRGSYEVGLRANAYPHLRHYVFSRTITQTPDPSVEIVSTDPVETVRELKREDGKKIWLCGGGRLTPPCVRKSTN</sequence>
<dbReference type="Gene3D" id="3.40.430.10">
    <property type="entry name" value="Dihydrofolate Reductase, subunit A"/>
    <property type="match status" value="1"/>
</dbReference>
<dbReference type="AlphaFoldDB" id="A0A1H0VJK8"/>
<dbReference type="Proteomes" id="UP000199497">
    <property type="component" value="Unassembled WGS sequence"/>
</dbReference>
<dbReference type="SUPFAM" id="SSF53597">
    <property type="entry name" value="Dihydrofolate reductase-like"/>
    <property type="match status" value="1"/>
</dbReference>